<evidence type="ECO:0000313" key="4">
    <source>
        <dbReference type="Proteomes" id="UP001529510"/>
    </source>
</evidence>
<dbReference type="Pfam" id="PF17405">
    <property type="entry name" value="Nrap_D4"/>
    <property type="match status" value="1"/>
</dbReference>
<evidence type="ECO:0000256" key="1">
    <source>
        <dbReference type="RuleBase" id="RU364032"/>
    </source>
</evidence>
<feature type="domain" description="Nrap protein" evidence="2">
    <location>
        <begin position="2"/>
        <end position="85"/>
    </location>
</feature>
<comment type="caution">
    <text evidence="3">The sequence shown here is derived from an EMBL/GenBank/DDBJ whole genome shotgun (WGS) entry which is preliminary data.</text>
</comment>
<evidence type="ECO:0000259" key="2">
    <source>
        <dbReference type="Pfam" id="PF17405"/>
    </source>
</evidence>
<dbReference type="InterPro" id="IPR005554">
    <property type="entry name" value="NOL6/Upt22"/>
</dbReference>
<comment type="subcellular location">
    <subcellularLocation>
        <location evidence="1">Nucleus</location>
        <location evidence="1">Nucleolus</location>
    </subcellularLocation>
</comment>
<keyword evidence="4" id="KW-1185">Reference proteome</keyword>
<comment type="similarity">
    <text evidence="1">Belongs to the NRAP family.</text>
</comment>
<dbReference type="PANTHER" id="PTHR17972">
    <property type="entry name" value="NUCLEOLAR RNA-ASSOCIATED PROTEIN"/>
    <property type="match status" value="1"/>
</dbReference>
<name>A0ABD0R2Y2_CIRMR</name>
<feature type="non-terminal residue" evidence="3">
    <location>
        <position position="86"/>
    </location>
</feature>
<sequence length="86" mass="9780">DHTTGEEESLEVVQSYDDLSKKLWQLEGLPLSITSVQGAHQALRYTQVFPPVPVKLDYWFFDKKKGGLGVIPKESKPCPYYITPIK</sequence>
<accession>A0ABD0R2Y2</accession>
<dbReference type="PANTHER" id="PTHR17972:SF0">
    <property type="entry name" value="NUCLEOLAR PROTEIN 6"/>
    <property type="match status" value="1"/>
</dbReference>
<dbReference type="Proteomes" id="UP001529510">
    <property type="component" value="Unassembled WGS sequence"/>
</dbReference>
<reference evidence="3 4" key="1">
    <citation type="submission" date="2024-05" db="EMBL/GenBank/DDBJ databases">
        <title>Genome sequencing and assembly of Indian major carp, Cirrhinus mrigala (Hamilton, 1822).</title>
        <authorList>
            <person name="Mohindra V."/>
            <person name="Chowdhury L.M."/>
            <person name="Lal K."/>
            <person name="Jena J.K."/>
        </authorList>
    </citation>
    <scope>NUCLEOTIDE SEQUENCE [LARGE SCALE GENOMIC DNA]</scope>
    <source>
        <strain evidence="3">CM1030</strain>
        <tissue evidence="3">Blood</tissue>
    </source>
</reference>
<evidence type="ECO:0000313" key="3">
    <source>
        <dbReference type="EMBL" id="KAL0192859.1"/>
    </source>
</evidence>
<keyword evidence="1" id="KW-0539">Nucleus</keyword>
<proteinExistence type="inferred from homology"/>
<keyword evidence="1" id="KW-0694">RNA-binding</keyword>
<dbReference type="InterPro" id="IPR035369">
    <property type="entry name" value="Nrap_D4"/>
</dbReference>
<gene>
    <name evidence="3" type="ORF">M9458_011155</name>
</gene>
<dbReference type="AlphaFoldDB" id="A0ABD0R2Y2"/>
<protein>
    <recommendedName>
        <fullName evidence="1">Nucleolar protein 6</fullName>
    </recommendedName>
</protein>
<dbReference type="GO" id="GO:0003723">
    <property type="term" value="F:RNA binding"/>
    <property type="evidence" value="ECO:0007669"/>
    <property type="project" value="UniProtKB-KW"/>
</dbReference>
<dbReference type="GO" id="GO:0005730">
    <property type="term" value="C:nucleolus"/>
    <property type="evidence" value="ECO:0007669"/>
    <property type="project" value="UniProtKB-SubCell"/>
</dbReference>
<organism evidence="3 4">
    <name type="scientific">Cirrhinus mrigala</name>
    <name type="common">Mrigala</name>
    <dbReference type="NCBI Taxonomy" id="683832"/>
    <lineage>
        <taxon>Eukaryota</taxon>
        <taxon>Metazoa</taxon>
        <taxon>Chordata</taxon>
        <taxon>Craniata</taxon>
        <taxon>Vertebrata</taxon>
        <taxon>Euteleostomi</taxon>
        <taxon>Actinopterygii</taxon>
        <taxon>Neopterygii</taxon>
        <taxon>Teleostei</taxon>
        <taxon>Ostariophysi</taxon>
        <taxon>Cypriniformes</taxon>
        <taxon>Cyprinidae</taxon>
        <taxon>Labeoninae</taxon>
        <taxon>Labeonini</taxon>
        <taxon>Cirrhinus</taxon>
    </lineage>
</organism>
<feature type="non-terminal residue" evidence="3">
    <location>
        <position position="1"/>
    </location>
</feature>
<dbReference type="EMBL" id="JAMKFB020000005">
    <property type="protein sequence ID" value="KAL0192859.1"/>
    <property type="molecule type" value="Genomic_DNA"/>
</dbReference>